<reference evidence="1 2" key="1">
    <citation type="submission" date="2014-07" db="EMBL/GenBank/DDBJ databases">
        <title>Biosystematic studies on Modestobacter strains isolated from extreme hyper-arid desert soil and from historic building.</title>
        <authorList>
            <person name="Bukarasam K."/>
            <person name="Bull A."/>
            <person name="Girard G."/>
            <person name="van Wezel G."/>
            <person name="Goodfellow M."/>
        </authorList>
    </citation>
    <scope>NUCLEOTIDE SEQUENCE [LARGE SCALE GENOMIC DNA]</scope>
    <source>
        <strain evidence="1 2">KNN45-2b</strain>
    </source>
</reference>
<dbReference type="InterPro" id="IPR013325">
    <property type="entry name" value="RNA_pol_sigma_r2"/>
</dbReference>
<dbReference type="GO" id="GO:0003700">
    <property type="term" value="F:DNA-binding transcription factor activity"/>
    <property type="evidence" value="ECO:0007669"/>
    <property type="project" value="InterPro"/>
</dbReference>
<evidence type="ECO:0000313" key="2">
    <source>
        <dbReference type="Proteomes" id="UP000029713"/>
    </source>
</evidence>
<dbReference type="Gene3D" id="1.10.10.10">
    <property type="entry name" value="Winged helix-like DNA-binding domain superfamily/Winged helix DNA-binding domain"/>
    <property type="match status" value="1"/>
</dbReference>
<name>A0A098YAK5_9ACTN</name>
<dbReference type="Proteomes" id="UP000029713">
    <property type="component" value="Unassembled WGS sequence"/>
</dbReference>
<feature type="non-terminal residue" evidence="1">
    <location>
        <position position="151"/>
    </location>
</feature>
<gene>
    <name evidence="1" type="ORF">IN07_06365</name>
</gene>
<dbReference type="SUPFAM" id="SSF88659">
    <property type="entry name" value="Sigma3 and sigma4 domains of RNA polymerase sigma factors"/>
    <property type="match status" value="1"/>
</dbReference>
<dbReference type="OrthoDB" id="3678480at2"/>
<organism evidence="1 2">
    <name type="scientific">Modestobacter caceresii</name>
    <dbReference type="NCBI Taxonomy" id="1522368"/>
    <lineage>
        <taxon>Bacteria</taxon>
        <taxon>Bacillati</taxon>
        <taxon>Actinomycetota</taxon>
        <taxon>Actinomycetes</taxon>
        <taxon>Geodermatophilales</taxon>
        <taxon>Geodermatophilaceae</taxon>
        <taxon>Modestobacter</taxon>
    </lineage>
</organism>
<dbReference type="Gene3D" id="1.10.1740.10">
    <property type="match status" value="1"/>
</dbReference>
<comment type="caution">
    <text evidence="1">The sequence shown here is derived from an EMBL/GenBank/DDBJ whole genome shotgun (WGS) entry which is preliminary data.</text>
</comment>
<dbReference type="InterPro" id="IPR036388">
    <property type="entry name" value="WH-like_DNA-bd_sf"/>
</dbReference>
<dbReference type="EMBL" id="JPMX01000021">
    <property type="protein sequence ID" value="KGH47512.1"/>
    <property type="molecule type" value="Genomic_DNA"/>
</dbReference>
<dbReference type="AlphaFoldDB" id="A0A098YAK5"/>
<accession>A0A098YAK5</accession>
<dbReference type="SUPFAM" id="SSF88946">
    <property type="entry name" value="Sigma2 domain of RNA polymerase sigma factors"/>
    <property type="match status" value="1"/>
</dbReference>
<evidence type="ECO:0000313" key="1">
    <source>
        <dbReference type="EMBL" id="KGH47512.1"/>
    </source>
</evidence>
<evidence type="ECO:0008006" key="3">
    <source>
        <dbReference type="Google" id="ProtNLM"/>
    </source>
</evidence>
<keyword evidence="2" id="KW-1185">Reference proteome</keyword>
<protein>
    <recommendedName>
        <fullName evidence="3">RNA polymerase sigma-70 region 2 domain-containing protein</fullName>
    </recommendedName>
</protein>
<dbReference type="GO" id="GO:0006352">
    <property type="term" value="P:DNA-templated transcription initiation"/>
    <property type="evidence" value="ECO:0007669"/>
    <property type="project" value="InterPro"/>
</dbReference>
<dbReference type="RefSeq" id="WP_052090927.1">
    <property type="nucleotide sequence ID" value="NZ_JPMX01000021.1"/>
</dbReference>
<dbReference type="InterPro" id="IPR013324">
    <property type="entry name" value="RNA_pol_sigma_r3/r4-like"/>
</dbReference>
<dbReference type="STRING" id="1522368.IN07_06365"/>
<sequence>MRDGGKQDDGAQHDADFARFVADRRPGLLRTALLLTGDRATAEELVQRALTRTRRAWPTPDPLATARRALVAGADRRGLRGEQVLEELPDPLAPAVDDELSRALRALPPRVRAATVLHHADELDAAALAAVLGRPVAEAEAAAAAGAGRLR</sequence>
<proteinExistence type="predicted"/>